<dbReference type="PROSITE" id="PS51318">
    <property type="entry name" value="TAT"/>
    <property type="match status" value="1"/>
</dbReference>
<dbReference type="AlphaFoldDB" id="A0A1H5ZN42"/>
<evidence type="ECO:0000313" key="1">
    <source>
        <dbReference type="EMBL" id="QCC48024.1"/>
    </source>
</evidence>
<protein>
    <submittedName>
        <fullName evidence="2">Uncharacterized protein</fullName>
    </submittedName>
</protein>
<organism evidence="2 3">
    <name type="scientific">Halobellus limi</name>
    <dbReference type="NCBI Taxonomy" id="699433"/>
    <lineage>
        <taxon>Archaea</taxon>
        <taxon>Methanobacteriati</taxon>
        <taxon>Methanobacteriota</taxon>
        <taxon>Stenosarchaea group</taxon>
        <taxon>Halobacteria</taxon>
        <taxon>Halobacteriales</taxon>
        <taxon>Haloferacaceae</taxon>
        <taxon>Halobellus</taxon>
    </lineage>
</organism>
<dbReference type="PROSITE" id="PS51257">
    <property type="entry name" value="PROKAR_LIPOPROTEIN"/>
    <property type="match status" value="1"/>
</dbReference>
<dbReference type="Proteomes" id="UP000236740">
    <property type="component" value="Unassembled WGS sequence"/>
</dbReference>
<reference evidence="1 4" key="2">
    <citation type="journal article" date="2019" name="Nat. Commun.">
        <title>A new type of DNA phosphorothioation-based antiviral system in archaea.</title>
        <authorList>
            <person name="Xiong L."/>
            <person name="Liu S."/>
            <person name="Chen S."/>
            <person name="Xiao Y."/>
            <person name="Zhu B."/>
            <person name="Gao Y."/>
            <person name="Zhang Y."/>
            <person name="Chen B."/>
            <person name="Luo J."/>
            <person name="Deng Z."/>
            <person name="Chen X."/>
            <person name="Wang L."/>
            <person name="Chen S."/>
        </authorList>
    </citation>
    <scope>NUCLEOTIDE SEQUENCE [LARGE SCALE GENOMIC DNA]</scope>
    <source>
        <strain evidence="1 4">CGMCC 1.10331</strain>
    </source>
</reference>
<dbReference type="Proteomes" id="UP000296733">
    <property type="component" value="Chromosome"/>
</dbReference>
<dbReference type="KEGG" id="hlm:DV707_10355"/>
<dbReference type="EMBL" id="CP031311">
    <property type="protein sequence ID" value="QCC48024.1"/>
    <property type="molecule type" value="Genomic_DNA"/>
</dbReference>
<accession>A0A1H5ZN42</accession>
<dbReference type="RefSeq" id="WP_103991774.1">
    <property type="nucleotide sequence ID" value="NZ_CP031311.1"/>
</dbReference>
<evidence type="ECO:0000313" key="3">
    <source>
        <dbReference type="Proteomes" id="UP000236740"/>
    </source>
</evidence>
<sequence>MTRRRRFLAGLGTLGVAGLAGCSGLPSLGSDDGDEYVDLPPDAAGSIEWPDAPFPVAIPPRLAASHRERAEALLAAVPTDPSVPNGAVAEELRAERERAAERIDDGVDEPWPTDGLDAWRGRRSDAAALLGAYRAATGEDDAGEVGSRRREVRSALGSLAADHEYRASSALEAVLAHEPIERLLADCRRRTRPNPAYPEDPIARPFRAGDALARVELARATLGDAGRLRAIYLSERDDPPSRWSALIDASDRLGLAVSRTRSTVRDFLDVDESPFRAELDGTPARALFRRASGQVSAAVDDHEERREAGDYATAVIEAGHALAAVEALRAAIEGIRDEAYRDPVSVESVEETADRARDAIASIESSEDARLASRLARPALDTFGYLPEYIERGYVDAARAQGDLAWAELYARAVPPAAAFVTERLG</sequence>
<reference evidence="2 3" key="1">
    <citation type="submission" date="2016-10" db="EMBL/GenBank/DDBJ databases">
        <authorList>
            <person name="de Groot N.N."/>
        </authorList>
    </citation>
    <scope>NUCLEOTIDE SEQUENCE [LARGE SCALE GENOMIC DNA]</scope>
    <source>
        <strain evidence="2 3">CGMCC 1.10331</strain>
    </source>
</reference>
<evidence type="ECO:0000313" key="4">
    <source>
        <dbReference type="Proteomes" id="UP000296733"/>
    </source>
</evidence>
<evidence type="ECO:0000313" key="2">
    <source>
        <dbReference type="EMBL" id="SEG37621.1"/>
    </source>
</evidence>
<dbReference type="OrthoDB" id="303040at2157"/>
<gene>
    <name evidence="1" type="ORF">DV707_10355</name>
    <name evidence="2" type="ORF">SAMN04488133_2081</name>
</gene>
<dbReference type="GeneID" id="39858495"/>
<keyword evidence="3" id="KW-1185">Reference proteome</keyword>
<dbReference type="EMBL" id="FNVN01000002">
    <property type="protein sequence ID" value="SEG37621.1"/>
    <property type="molecule type" value="Genomic_DNA"/>
</dbReference>
<proteinExistence type="predicted"/>
<name>A0A1H5ZN42_9EURY</name>
<dbReference type="InterPro" id="IPR006311">
    <property type="entry name" value="TAT_signal"/>
</dbReference>